<feature type="compositionally biased region" description="Polar residues" evidence="1">
    <location>
        <begin position="80"/>
        <end position="99"/>
    </location>
</feature>
<gene>
    <name evidence="2" type="ORF">J5N97_021275</name>
</gene>
<sequence>MGACATKPKELMVDADAPRPIEAPDPNPQDAGEKKEEEVPDEETKEVASGAAQDTPLDESRRRSLGILFQENEASEENKVPSSSTDKNVIIENSEQQPSVEVKGKEQLKEQDQVEEKSEEHLKEQNHPETLNPIQDEKSNVQIVKEEQDESKIVKEEQEDTGTDASKHGNGEDVSEKKAVVDA</sequence>
<reference evidence="2" key="1">
    <citation type="submission" date="2021-03" db="EMBL/GenBank/DDBJ databases">
        <authorList>
            <person name="Li Z."/>
            <person name="Yang C."/>
        </authorList>
    </citation>
    <scope>NUCLEOTIDE SEQUENCE</scope>
    <source>
        <strain evidence="2">Dzin_1.0</strain>
        <tissue evidence="2">Leaf</tissue>
    </source>
</reference>
<evidence type="ECO:0000256" key="1">
    <source>
        <dbReference type="SAM" id="MobiDB-lite"/>
    </source>
</evidence>
<dbReference type="AlphaFoldDB" id="A0A9D5CHG5"/>
<dbReference type="OrthoDB" id="10524305at2759"/>
<proteinExistence type="predicted"/>
<feature type="compositionally biased region" description="Basic and acidic residues" evidence="1">
    <location>
        <begin position="135"/>
        <end position="156"/>
    </location>
</feature>
<dbReference type="EMBL" id="JAGGNH010000005">
    <property type="protein sequence ID" value="KAJ0973316.1"/>
    <property type="molecule type" value="Genomic_DNA"/>
</dbReference>
<organism evidence="2 3">
    <name type="scientific">Dioscorea zingiberensis</name>
    <dbReference type="NCBI Taxonomy" id="325984"/>
    <lineage>
        <taxon>Eukaryota</taxon>
        <taxon>Viridiplantae</taxon>
        <taxon>Streptophyta</taxon>
        <taxon>Embryophyta</taxon>
        <taxon>Tracheophyta</taxon>
        <taxon>Spermatophyta</taxon>
        <taxon>Magnoliopsida</taxon>
        <taxon>Liliopsida</taxon>
        <taxon>Dioscoreales</taxon>
        <taxon>Dioscoreaceae</taxon>
        <taxon>Dioscorea</taxon>
    </lineage>
</organism>
<evidence type="ECO:0000313" key="3">
    <source>
        <dbReference type="Proteomes" id="UP001085076"/>
    </source>
</evidence>
<accession>A0A9D5CHG5</accession>
<feature type="compositionally biased region" description="Basic and acidic residues" evidence="1">
    <location>
        <begin position="7"/>
        <end position="19"/>
    </location>
</feature>
<feature type="compositionally biased region" description="Basic and acidic residues" evidence="1">
    <location>
        <begin position="165"/>
        <end position="183"/>
    </location>
</feature>
<comment type="caution">
    <text evidence="2">The sequence shown here is derived from an EMBL/GenBank/DDBJ whole genome shotgun (WGS) entry which is preliminary data.</text>
</comment>
<dbReference type="Proteomes" id="UP001085076">
    <property type="component" value="Miscellaneous, Linkage group lg05"/>
</dbReference>
<name>A0A9D5CHG5_9LILI</name>
<feature type="region of interest" description="Disordered" evidence="1">
    <location>
        <begin position="1"/>
        <end position="183"/>
    </location>
</feature>
<keyword evidence="3" id="KW-1185">Reference proteome</keyword>
<evidence type="ECO:0000313" key="2">
    <source>
        <dbReference type="EMBL" id="KAJ0973316.1"/>
    </source>
</evidence>
<protein>
    <submittedName>
        <fullName evidence="2">Uncharacterized protein</fullName>
    </submittedName>
</protein>
<reference evidence="2" key="2">
    <citation type="journal article" date="2022" name="Hortic Res">
        <title>The genome of Dioscorea zingiberensis sheds light on the biosynthesis, origin and evolution of the medicinally important diosgenin saponins.</title>
        <authorList>
            <person name="Li Y."/>
            <person name="Tan C."/>
            <person name="Li Z."/>
            <person name="Guo J."/>
            <person name="Li S."/>
            <person name="Chen X."/>
            <person name="Wang C."/>
            <person name="Dai X."/>
            <person name="Yang H."/>
            <person name="Song W."/>
            <person name="Hou L."/>
            <person name="Xu J."/>
            <person name="Tong Z."/>
            <person name="Xu A."/>
            <person name="Yuan X."/>
            <person name="Wang W."/>
            <person name="Yang Q."/>
            <person name="Chen L."/>
            <person name="Sun Z."/>
            <person name="Wang K."/>
            <person name="Pan B."/>
            <person name="Chen J."/>
            <person name="Bao Y."/>
            <person name="Liu F."/>
            <person name="Qi X."/>
            <person name="Gang D.R."/>
            <person name="Wen J."/>
            <person name="Li J."/>
        </authorList>
    </citation>
    <scope>NUCLEOTIDE SEQUENCE</scope>
    <source>
        <strain evidence="2">Dzin_1.0</strain>
    </source>
</reference>
<feature type="compositionally biased region" description="Basic and acidic residues" evidence="1">
    <location>
        <begin position="102"/>
        <end position="127"/>
    </location>
</feature>